<evidence type="ECO:0000313" key="7">
    <source>
        <dbReference type="EMBL" id="QIN80048.1"/>
    </source>
</evidence>
<feature type="binding site" evidence="4">
    <location>
        <position position="58"/>
    </location>
    <ligand>
        <name>substrate</name>
    </ligand>
</feature>
<dbReference type="SUPFAM" id="SSF53774">
    <property type="entry name" value="Glutaminase/Asparaginase"/>
    <property type="match status" value="1"/>
</dbReference>
<dbReference type="RefSeq" id="WP_166397723.1">
    <property type="nucleotide sequence ID" value="NZ_CP045121.1"/>
</dbReference>
<accession>A0A6G8Q0T6</accession>
<reference evidence="7 8" key="1">
    <citation type="submission" date="2019-10" db="EMBL/GenBank/DDBJ databases">
        <title>Rubrobacter sp nov SCSIO 52915 isolated from a deep-sea sediment in the South China Sea.</title>
        <authorList>
            <person name="Chen R.W."/>
        </authorList>
    </citation>
    <scope>NUCLEOTIDE SEQUENCE [LARGE SCALE GENOMIC DNA]</scope>
    <source>
        <strain evidence="7 8">SCSIO 52915</strain>
    </source>
</reference>
<dbReference type="Pfam" id="PF00710">
    <property type="entry name" value="Asparaginase"/>
    <property type="match status" value="1"/>
</dbReference>
<dbReference type="PRINTS" id="PR00139">
    <property type="entry name" value="ASNGLNASE"/>
</dbReference>
<evidence type="ECO:0000256" key="2">
    <source>
        <dbReference type="ARBA" id="ARBA00022801"/>
    </source>
</evidence>
<dbReference type="FunFam" id="3.40.50.1170:FF:000001">
    <property type="entry name" value="L-asparaginase 2"/>
    <property type="match status" value="1"/>
</dbReference>
<evidence type="ECO:0000313" key="8">
    <source>
        <dbReference type="Proteomes" id="UP000502706"/>
    </source>
</evidence>
<feature type="binding site" evidence="4">
    <location>
        <begin position="90"/>
        <end position="91"/>
    </location>
    <ligand>
        <name>substrate</name>
    </ligand>
</feature>
<keyword evidence="2" id="KW-0378">Hydrolase</keyword>
<dbReference type="KEGG" id="rmar:GBA65_17650"/>
<dbReference type="Pfam" id="PF17763">
    <property type="entry name" value="Asparaginase_C"/>
    <property type="match status" value="1"/>
</dbReference>
<dbReference type="Gene3D" id="3.40.50.1170">
    <property type="entry name" value="L-asparaginase, N-terminal domain"/>
    <property type="match status" value="1"/>
</dbReference>
<dbReference type="PANTHER" id="PTHR11707:SF28">
    <property type="entry name" value="60 KDA LYSOPHOSPHOLIPASE"/>
    <property type="match status" value="1"/>
</dbReference>
<dbReference type="GO" id="GO:0004067">
    <property type="term" value="F:asparaginase activity"/>
    <property type="evidence" value="ECO:0007669"/>
    <property type="project" value="UniProtKB-UniRule"/>
</dbReference>
<gene>
    <name evidence="7" type="ORF">GBA65_17650</name>
</gene>
<dbReference type="Proteomes" id="UP000502706">
    <property type="component" value="Chromosome"/>
</dbReference>
<sequence>MTLPQIAVLSLGGTISSTRSGSGSGVTPTLTGEALVESVPEIAEAAEVSAEAFRQLPSPEITVDDLVELAAEISRRVEGGAAGVVVTQGTDTIEESSFVLDLLLDVDAPVVMTGAMRNPTLPGADGPANLLASVRVAASEAARGLGVLVVFDDEIHAARYARKTHTQSTATFKSPPVGPLGWVSEGTPRVALRPVGRHHVRVPTGSEDRPVALLAGALGDDGRLFSAVGELGYAGLVVEATGGGHMPSSTVEPLADLAARMPVVLASRTGSGEVLRRTYDFPGSEMDLISCGLIPAGPLDGRKARLLLSLLLRSGASGDEISGAFDRWLR</sequence>
<keyword evidence="8" id="KW-1185">Reference proteome</keyword>
<dbReference type="CDD" id="cd08964">
    <property type="entry name" value="L-asparaginase_II"/>
    <property type="match status" value="1"/>
</dbReference>
<dbReference type="GO" id="GO:0006528">
    <property type="term" value="P:asparagine metabolic process"/>
    <property type="evidence" value="ECO:0007669"/>
    <property type="project" value="InterPro"/>
</dbReference>
<dbReference type="PIRSF" id="PIRSF500176">
    <property type="entry name" value="L_ASNase"/>
    <property type="match status" value="1"/>
</dbReference>
<proteinExistence type="inferred from homology"/>
<evidence type="ECO:0000256" key="4">
    <source>
        <dbReference type="PIRSR" id="PIRSR001220-2"/>
    </source>
</evidence>
<feature type="domain" description="Asparaginase/glutaminase C-terminal" evidence="6">
    <location>
        <begin position="211"/>
        <end position="325"/>
    </location>
</feature>
<dbReference type="PANTHER" id="PTHR11707">
    <property type="entry name" value="L-ASPARAGINASE"/>
    <property type="match status" value="1"/>
</dbReference>
<dbReference type="Gene3D" id="3.40.50.40">
    <property type="match status" value="1"/>
</dbReference>
<organism evidence="7 8">
    <name type="scientific">Rubrobacter marinus</name>
    <dbReference type="NCBI Taxonomy" id="2653852"/>
    <lineage>
        <taxon>Bacteria</taxon>
        <taxon>Bacillati</taxon>
        <taxon>Actinomycetota</taxon>
        <taxon>Rubrobacteria</taxon>
        <taxon>Rubrobacterales</taxon>
        <taxon>Rubrobacteraceae</taxon>
        <taxon>Rubrobacter</taxon>
    </lineage>
</organism>
<name>A0A6G8Q0T6_9ACTN</name>
<feature type="active site" description="O-isoaspartyl threonine intermediate" evidence="3">
    <location>
        <position position="14"/>
    </location>
</feature>
<dbReference type="InterPro" id="IPR004550">
    <property type="entry name" value="AsnASE_II"/>
</dbReference>
<dbReference type="InterPro" id="IPR027473">
    <property type="entry name" value="L-asparaginase_C"/>
</dbReference>
<evidence type="ECO:0000256" key="3">
    <source>
        <dbReference type="PIRSR" id="PIRSR001220-1"/>
    </source>
</evidence>
<evidence type="ECO:0000259" key="5">
    <source>
        <dbReference type="Pfam" id="PF00710"/>
    </source>
</evidence>
<dbReference type="InterPro" id="IPR040919">
    <property type="entry name" value="Asparaginase_C"/>
</dbReference>
<protein>
    <submittedName>
        <fullName evidence="7">Asparaginase</fullName>
    </submittedName>
</protein>
<evidence type="ECO:0000259" key="6">
    <source>
        <dbReference type="Pfam" id="PF17763"/>
    </source>
</evidence>
<dbReference type="SMART" id="SM00870">
    <property type="entry name" value="Asparaginase"/>
    <property type="match status" value="1"/>
</dbReference>
<dbReference type="EMBL" id="CP045121">
    <property type="protein sequence ID" value="QIN80048.1"/>
    <property type="molecule type" value="Genomic_DNA"/>
</dbReference>
<dbReference type="PROSITE" id="PS51732">
    <property type="entry name" value="ASN_GLN_ASE_3"/>
    <property type="match status" value="1"/>
</dbReference>
<dbReference type="InterPro" id="IPR006034">
    <property type="entry name" value="Asparaginase/glutaminase-like"/>
</dbReference>
<dbReference type="InterPro" id="IPR036152">
    <property type="entry name" value="Asp/glu_Ase-like_sf"/>
</dbReference>
<evidence type="ECO:0000256" key="1">
    <source>
        <dbReference type="ARBA" id="ARBA00010518"/>
    </source>
</evidence>
<feature type="domain" description="L-asparaginase N-terminal" evidence="5">
    <location>
        <begin position="6"/>
        <end position="191"/>
    </location>
</feature>
<dbReference type="AlphaFoldDB" id="A0A6G8Q0T6"/>
<dbReference type="InterPro" id="IPR037152">
    <property type="entry name" value="L-asparaginase_N_sf"/>
</dbReference>
<dbReference type="SFLD" id="SFLDS00057">
    <property type="entry name" value="Glutaminase/Asparaginase"/>
    <property type="match status" value="1"/>
</dbReference>
<comment type="similarity">
    <text evidence="1">Belongs to the asparaginase 1 family.</text>
</comment>
<dbReference type="InterPro" id="IPR027474">
    <property type="entry name" value="L-asparaginase_N"/>
</dbReference>
<dbReference type="PIRSF" id="PIRSF001220">
    <property type="entry name" value="L-ASNase_gatD"/>
    <property type="match status" value="1"/>
</dbReference>